<protein>
    <submittedName>
        <fullName evidence="1">Uncharacterized protein</fullName>
    </submittedName>
</protein>
<dbReference type="Proteomes" id="UP000243426">
    <property type="component" value="Chromosome I"/>
</dbReference>
<keyword evidence="2" id="KW-1185">Reference proteome</keyword>
<proteinExistence type="predicted"/>
<evidence type="ECO:0000313" key="1">
    <source>
        <dbReference type="EMBL" id="SDS48379.1"/>
    </source>
</evidence>
<name>A0A1H1SLW7_9GAMM</name>
<organism evidence="1 2">
    <name type="scientific">Halopseudomonas litoralis</name>
    <dbReference type="NCBI Taxonomy" id="797277"/>
    <lineage>
        <taxon>Bacteria</taxon>
        <taxon>Pseudomonadati</taxon>
        <taxon>Pseudomonadota</taxon>
        <taxon>Gammaproteobacteria</taxon>
        <taxon>Pseudomonadales</taxon>
        <taxon>Pseudomonadaceae</taxon>
        <taxon>Halopseudomonas</taxon>
    </lineage>
</organism>
<dbReference type="RefSeq" id="WP_090273211.1">
    <property type="nucleotide sequence ID" value="NZ_LT629748.1"/>
</dbReference>
<dbReference type="AlphaFoldDB" id="A0A1H1SLW7"/>
<reference evidence="2" key="1">
    <citation type="submission" date="2016-10" db="EMBL/GenBank/DDBJ databases">
        <authorList>
            <person name="Varghese N."/>
            <person name="Submissions S."/>
        </authorList>
    </citation>
    <scope>NUCLEOTIDE SEQUENCE [LARGE SCALE GENOMIC DNA]</scope>
    <source>
        <strain evidence="2">2SM5</strain>
    </source>
</reference>
<sequence>MKAFKKDYQETLQEAALGFMARHQAQHLGHDQCLFSRCVAYLMGCFECSEATAQNITSYAYGDLVSGEDSRYMDISGSTGRVAMLVDPNSGICHAVPVKMIFERLIDTPARRHLRPVN</sequence>
<dbReference type="OrthoDB" id="6904776at2"/>
<dbReference type="STRING" id="797277.SAMN05216198_2054"/>
<dbReference type="EMBL" id="LT629748">
    <property type="protein sequence ID" value="SDS48379.1"/>
    <property type="molecule type" value="Genomic_DNA"/>
</dbReference>
<evidence type="ECO:0000313" key="2">
    <source>
        <dbReference type="Proteomes" id="UP000243426"/>
    </source>
</evidence>
<gene>
    <name evidence="1" type="ORF">SAMN05216198_2054</name>
</gene>
<accession>A0A1H1SLW7</accession>